<dbReference type="PROSITE" id="PS50048">
    <property type="entry name" value="ZN2_CY6_FUNGAL_2"/>
    <property type="match status" value="1"/>
</dbReference>
<dbReference type="GO" id="GO:0005634">
    <property type="term" value="C:nucleus"/>
    <property type="evidence" value="ECO:0007669"/>
    <property type="project" value="UniProtKB-SubCell"/>
</dbReference>
<keyword evidence="7" id="KW-1185">Reference proteome</keyword>
<dbReference type="GO" id="GO:0003677">
    <property type="term" value="F:DNA binding"/>
    <property type="evidence" value="ECO:0007669"/>
    <property type="project" value="InterPro"/>
</dbReference>
<evidence type="ECO:0000256" key="2">
    <source>
        <dbReference type="ARBA" id="ARBA00022723"/>
    </source>
</evidence>
<dbReference type="Pfam" id="PF04082">
    <property type="entry name" value="Fungal_trans"/>
    <property type="match status" value="1"/>
</dbReference>
<dbReference type="PANTHER" id="PTHR31001:SF50">
    <property type="entry name" value="ZN(II)2CYS6 TRANSCRIPTION FACTOR (EUROFUNG)"/>
    <property type="match status" value="1"/>
</dbReference>
<dbReference type="GO" id="GO:0006351">
    <property type="term" value="P:DNA-templated transcription"/>
    <property type="evidence" value="ECO:0007669"/>
    <property type="project" value="InterPro"/>
</dbReference>
<dbReference type="InterPro" id="IPR036864">
    <property type="entry name" value="Zn2-C6_fun-type_DNA-bd_sf"/>
</dbReference>
<dbReference type="EMBL" id="KZ613939">
    <property type="protein sequence ID" value="PMD46775.1"/>
    <property type="molecule type" value="Genomic_DNA"/>
</dbReference>
<dbReference type="Proteomes" id="UP000235786">
    <property type="component" value="Unassembled WGS sequence"/>
</dbReference>
<accession>A0A2J6S7N2</accession>
<evidence type="ECO:0000256" key="1">
    <source>
        <dbReference type="ARBA" id="ARBA00004123"/>
    </source>
</evidence>
<dbReference type="GO" id="GO:0000981">
    <property type="term" value="F:DNA-binding transcription factor activity, RNA polymerase II-specific"/>
    <property type="evidence" value="ECO:0007669"/>
    <property type="project" value="InterPro"/>
</dbReference>
<dbReference type="GO" id="GO:0008270">
    <property type="term" value="F:zinc ion binding"/>
    <property type="evidence" value="ECO:0007669"/>
    <property type="project" value="InterPro"/>
</dbReference>
<protein>
    <recommendedName>
        <fullName evidence="5">Zn(2)-C6 fungal-type domain-containing protein</fullName>
    </recommendedName>
</protein>
<dbReference type="AlphaFoldDB" id="A0A2J6S7N2"/>
<dbReference type="InterPro" id="IPR050613">
    <property type="entry name" value="Sec_Metabolite_Reg"/>
</dbReference>
<proteinExistence type="predicted"/>
<dbReference type="Pfam" id="PF00172">
    <property type="entry name" value="Zn_clus"/>
    <property type="match status" value="1"/>
</dbReference>
<dbReference type="CDD" id="cd12148">
    <property type="entry name" value="fungal_TF_MHR"/>
    <property type="match status" value="1"/>
</dbReference>
<keyword evidence="3" id="KW-0539">Nucleus</keyword>
<evidence type="ECO:0000313" key="7">
    <source>
        <dbReference type="Proteomes" id="UP000235786"/>
    </source>
</evidence>
<evidence type="ECO:0000256" key="4">
    <source>
        <dbReference type="SAM" id="MobiDB-lite"/>
    </source>
</evidence>
<dbReference type="SMART" id="SM00066">
    <property type="entry name" value="GAL4"/>
    <property type="match status" value="1"/>
</dbReference>
<gene>
    <name evidence="6" type="ORF">L207DRAFT_418789</name>
</gene>
<dbReference type="OrthoDB" id="435881at2759"/>
<evidence type="ECO:0000256" key="3">
    <source>
        <dbReference type="ARBA" id="ARBA00023242"/>
    </source>
</evidence>
<evidence type="ECO:0000259" key="5">
    <source>
        <dbReference type="PROSITE" id="PS50048"/>
    </source>
</evidence>
<dbReference type="PANTHER" id="PTHR31001">
    <property type="entry name" value="UNCHARACTERIZED TRANSCRIPTIONAL REGULATORY PROTEIN"/>
    <property type="match status" value="1"/>
</dbReference>
<comment type="subcellular location">
    <subcellularLocation>
        <location evidence="1">Nucleus</location>
    </subcellularLocation>
</comment>
<name>A0A2J6S7N2_HYAVF</name>
<sequence>MSLQRPGSNADGEEPLKIWNCVNCRRRKLRCDRRHPCAPCTKSKIDCNFPVSGRIPSRSRVGDRAAQKQVELIGRLRRLEAMVGGLSSQVETAAGITPDGHPVHGSTSETSVTSSEQSSGISNGTSEAPQVAEDFGVLEVASNGDLVVGEGFWTIFCKEVEDIFEAVQGHTVMHFDDGSSSSMSDVSPHTGYYNFLLRSTSAARQKKDIYPLPSQVLFLWQIYMDNVDPFIKILHVPSMTKVVQDIRSSYDNLSLSMQALILAISLASIMSLEDNEVHANFHTEKNQLMARYRLGTEQALGQANFLTNPDITLLQALAIYLNVLQHTGETKTAWVLAGVLVRAAVSMKLHLDGSKFGNISPFDTQIRRRLWRQICLIDSKSDNSQLFAFKLSESMFETEKPTNTDDANLDPTMSQVPLHSQGWSDMSVFLLRCDIWTLSRQFQSIPDINQKREVFKRKENRIYETYLSHLDTTQPIQAFMGTNVRLFLTKLNLILLPKPHSSNNRQSHEPAQVHKIFSFCLAVIDYTFALQNEPRWSGWRWQIQNRQPPWNALRTVLGHLSTVPWEPCHHPALASARRSLESLPESSRNDPHYHPILVQLSMVENIAHQHHKDSASLTNVSEDGTWQEDWNLSSQIAQTSINEASVAVPSESLSGIPEYTGAEMDWQAWNDIAADLEFWDMGNI</sequence>
<reference evidence="6 7" key="1">
    <citation type="submission" date="2016-04" db="EMBL/GenBank/DDBJ databases">
        <title>A degradative enzymes factory behind the ericoid mycorrhizal symbiosis.</title>
        <authorList>
            <consortium name="DOE Joint Genome Institute"/>
            <person name="Martino E."/>
            <person name="Morin E."/>
            <person name="Grelet G."/>
            <person name="Kuo A."/>
            <person name="Kohler A."/>
            <person name="Daghino S."/>
            <person name="Barry K."/>
            <person name="Choi C."/>
            <person name="Cichocki N."/>
            <person name="Clum A."/>
            <person name="Copeland A."/>
            <person name="Hainaut M."/>
            <person name="Haridas S."/>
            <person name="Labutti K."/>
            <person name="Lindquist E."/>
            <person name="Lipzen A."/>
            <person name="Khouja H.-R."/>
            <person name="Murat C."/>
            <person name="Ohm R."/>
            <person name="Olson A."/>
            <person name="Spatafora J."/>
            <person name="Veneault-Fourrey C."/>
            <person name="Henrissat B."/>
            <person name="Grigoriev I."/>
            <person name="Martin F."/>
            <person name="Perotto S."/>
        </authorList>
    </citation>
    <scope>NUCLEOTIDE SEQUENCE [LARGE SCALE GENOMIC DNA]</scope>
    <source>
        <strain evidence="6 7">F</strain>
    </source>
</reference>
<dbReference type="SUPFAM" id="SSF57701">
    <property type="entry name" value="Zn2/Cys6 DNA-binding domain"/>
    <property type="match status" value="1"/>
</dbReference>
<organism evidence="6 7">
    <name type="scientific">Hyaloscypha variabilis (strain UAMH 11265 / GT02V1 / F)</name>
    <name type="common">Meliniomyces variabilis</name>
    <dbReference type="NCBI Taxonomy" id="1149755"/>
    <lineage>
        <taxon>Eukaryota</taxon>
        <taxon>Fungi</taxon>
        <taxon>Dikarya</taxon>
        <taxon>Ascomycota</taxon>
        <taxon>Pezizomycotina</taxon>
        <taxon>Leotiomycetes</taxon>
        <taxon>Helotiales</taxon>
        <taxon>Hyaloscyphaceae</taxon>
        <taxon>Hyaloscypha</taxon>
        <taxon>Hyaloscypha variabilis</taxon>
    </lineage>
</organism>
<dbReference type="Gene3D" id="4.10.240.10">
    <property type="entry name" value="Zn(2)-C6 fungal-type DNA-binding domain"/>
    <property type="match status" value="1"/>
</dbReference>
<keyword evidence="2" id="KW-0479">Metal-binding</keyword>
<evidence type="ECO:0000313" key="6">
    <source>
        <dbReference type="EMBL" id="PMD46775.1"/>
    </source>
</evidence>
<feature type="compositionally biased region" description="Low complexity" evidence="4">
    <location>
        <begin position="106"/>
        <end position="119"/>
    </location>
</feature>
<dbReference type="STRING" id="1149755.A0A2J6S7N2"/>
<feature type="region of interest" description="Disordered" evidence="4">
    <location>
        <begin position="94"/>
        <end position="127"/>
    </location>
</feature>
<dbReference type="InterPro" id="IPR007219">
    <property type="entry name" value="XnlR_reg_dom"/>
</dbReference>
<dbReference type="InterPro" id="IPR001138">
    <property type="entry name" value="Zn2Cys6_DnaBD"/>
</dbReference>
<feature type="domain" description="Zn(2)-C6 fungal-type" evidence="5">
    <location>
        <begin position="20"/>
        <end position="49"/>
    </location>
</feature>